<dbReference type="Gene3D" id="3.10.350.10">
    <property type="entry name" value="LysM domain"/>
    <property type="match status" value="2"/>
</dbReference>
<dbReference type="Gene3D" id="2.70.70.10">
    <property type="entry name" value="Glucose Permease (Domain IIA)"/>
    <property type="match status" value="1"/>
</dbReference>
<dbReference type="InterPro" id="IPR036779">
    <property type="entry name" value="LysM_dom_sf"/>
</dbReference>
<reference evidence="4" key="2">
    <citation type="submission" date="2011-04" db="EMBL/GenBank/DDBJ databases">
        <title>The complete genome of chromosome of Treponema succinifaciens DSM 2489.</title>
        <authorList>
            <person name="Lucas S."/>
            <person name="Copeland A."/>
            <person name="Lapidus A."/>
            <person name="Bruce D."/>
            <person name="Goodwin L."/>
            <person name="Pitluck S."/>
            <person name="Peters L."/>
            <person name="Kyrpides N."/>
            <person name="Mavromatis K."/>
            <person name="Ivanova N."/>
            <person name="Ovchinnikova G."/>
            <person name="Teshima H."/>
            <person name="Detter J.C."/>
            <person name="Tapia R."/>
            <person name="Han C."/>
            <person name="Land M."/>
            <person name="Hauser L."/>
            <person name="Markowitz V."/>
            <person name="Cheng J.-F."/>
            <person name="Hugenholtz P."/>
            <person name="Woyke T."/>
            <person name="Wu D."/>
            <person name="Gronow S."/>
            <person name="Wellnitz S."/>
            <person name="Brambilla E."/>
            <person name="Klenk H.-P."/>
            <person name="Eisen J.A."/>
        </authorList>
    </citation>
    <scope>NUCLEOTIDE SEQUENCE [LARGE SCALE GENOMIC DNA]</scope>
    <source>
        <strain evidence="4">ATCC 33096 / DSM 2489 / 6091</strain>
    </source>
</reference>
<dbReference type="Pfam" id="PF01551">
    <property type="entry name" value="Peptidase_M23"/>
    <property type="match status" value="1"/>
</dbReference>
<gene>
    <name evidence="3" type="ordered locus">Tresu_2066</name>
</gene>
<dbReference type="PANTHER" id="PTHR33734">
    <property type="entry name" value="LYSM DOMAIN-CONTAINING GPI-ANCHORED PROTEIN 2"/>
    <property type="match status" value="1"/>
</dbReference>
<proteinExistence type="predicted"/>
<dbReference type="RefSeq" id="WP_013702191.1">
    <property type="nucleotide sequence ID" value="NC_015385.1"/>
</dbReference>
<feature type="chain" id="PRO_5003287262" evidence="1">
    <location>
        <begin position="27"/>
        <end position="288"/>
    </location>
</feature>
<dbReference type="CDD" id="cd12797">
    <property type="entry name" value="M23_peptidase"/>
    <property type="match status" value="1"/>
</dbReference>
<dbReference type="InterPro" id="IPR018392">
    <property type="entry name" value="LysM"/>
</dbReference>
<evidence type="ECO:0000256" key="1">
    <source>
        <dbReference type="SAM" id="SignalP"/>
    </source>
</evidence>
<dbReference type="Pfam" id="PF01476">
    <property type="entry name" value="LysM"/>
    <property type="match status" value="2"/>
</dbReference>
<dbReference type="EMBL" id="CP002631">
    <property type="protein sequence ID" value="AEB14937.1"/>
    <property type="molecule type" value="Genomic_DNA"/>
</dbReference>
<evidence type="ECO:0000259" key="2">
    <source>
        <dbReference type="PROSITE" id="PS51782"/>
    </source>
</evidence>
<dbReference type="GO" id="GO:0008932">
    <property type="term" value="F:lytic endotransglycosylase activity"/>
    <property type="evidence" value="ECO:0007669"/>
    <property type="project" value="TreeGrafter"/>
</dbReference>
<dbReference type="InterPro" id="IPR016047">
    <property type="entry name" value="M23ase_b-sheet_dom"/>
</dbReference>
<dbReference type="eggNOG" id="COG0739">
    <property type="taxonomic scope" value="Bacteria"/>
</dbReference>
<evidence type="ECO:0000313" key="3">
    <source>
        <dbReference type="EMBL" id="AEB14937.1"/>
    </source>
</evidence>
<dbReference type="SMART" id="SM00257">
    <property type="entry name" value="LysM"/>
    <property type="match status" value="2"/>
</dbReference>
<reference evidence="3 4" key="1">
    <citation type="journal article" date="2011" name="Stand. Genomic Sci.">
        <title>Complete genome sequence of Treponema succinifaciens type strain (6091).</title>
        <authorList>
            <person name="Han C."/>
            <person name="Gronow S."/>
            <person name="Teshima H."/>
            <person name="Lapidus A."/>
            <person name="Nolan M."/>
            <person name="Lucas S."/>
            <person name="Hammon N."/>
            <person name="Deshpande S."/>
            <person name="Cheng J.F."/>
            <person name="Zeytun A."/>
            <person name="Tapia R."/>
            <person name="Goodwin L."/>
            <person name="Pitluck S."/>
            <person name="Liolios K."/>
            <person name="Pagani I."/>
            <person name="Ivanova N."/>
            <person name="Mavromatis K."/>
            <person name="Mikhailova N."/>
            <person name="Huntemann M."/>
            <person name="Pati A."/>
            <person name="Chen A."/>
            <person name="Palaniappan K."/>
            <person name="Land M."/>
            <person name="Hauser L."/>
            <person name="Brambilla E.M."/>
            <person name="Rohde M."/>
            <person name="Goker M."/>
            <person name="Woyke T."/>
            <person name="Bristow J."/>
            <person name="Eisen J.A."/>
            <person name="Markowitz V."/>
            <person name="Hugenholtz P."/>
            <person name="Kyrpides N.C."/>
            <person name="Klenk H.P."/>
            <person name="Detter J.C."/>
        </authorList>
    </citation>
    <scope>NUCLEOTIDE SEQUENCE [LARGE SCALE GENOMIC DNA]</scope>
    <source>
        <strain evidence="4">ATCC 33096 / DSM 2489 / 6091</strain>
    </source>
</reference>
<dbReference type="STRING" id="869209.Tresu_2066"/>
<dbReference type="OrthoDB" id="308800at2"/>
<dbReference type="InterPro" id="IPR011055">
    <property type="entry name" value="Dup_hybrid_motif"/>
</dbReference>
<dbReference type="SUPFAM" id="SSF51261">
    <property type="entry name" value="Duplicated hybrid motif"/>
    <property type="match status" value="1"/>
</dbReference>
<keyword evidence="4" id="KW-1185">Reference proteome</keyword>
<keyword evidence="1" id="KW-0732">Signal</keyword>
<feature type="domain" description="LysM" evidence="2">
    <location>
        <begin position="27"/>
        <end position="71"/>
    </location>
</feature>
<protein>
    <submittedName>
        <fullName evidence="3">Peptidase M23</fullName>
    </submittedName>
</protein>
<name>F2NW82_TRES6</name>
<evidence type="ECO:0000313" key="4">
    <source>
        <dbReference type="Proteomes" id="UP000006852"/>
    </source>
</evidence>
<dbReference type="KEGG" id="tsu:Tresu_2066"/>
<dbReference type="eggNOG" id="COG1388">
    <property type="taxonomic scope" value="Bacteria"/>
</dbReference>
<dbReference type="HOGENOM" id="CLU_029425_7_3_12"/>
<dbReference type="PROSITE" id="PS51782">
    <property type="entry name" value="LYSM"/>
    <property type="match status" value="2"/>
</dbReference>
<feature type="signal peptide" evidence="1">
    <location>
        <begin position="1"/>
        <end position="26"/>
    </location>
</feature>
<feature type="domain" description="LysM" evidence="2">
    <location>
        <begin position="98"/>
        <end position="142"/>
    </location>
</feature>
<dbReference type="CDD" id="cd00118">
    <property type="entry name" value="LysM"/>
    <property type="match status" value="2"/>
</dbReference>
<dbReference type="GeneID" id="302999188"/>
<dbReference type="Proteomes" id="UP000006852">
    <property type="component" value="Chromosome"/>
</dbReference>
<dbReference type="SUPFAM" id="SSF54106">
    <property type="entry name" value="LysM domain"/>
    <property type="match status" value="1"/>
</dbReference>
<sequence length="288" mass="31519">MSKKFEYRKNILFLSILFLTVCFSFAGTHAVEKGETYYSISRKYGISVEQLCAVNNLTVNDVLKVGQKLSIPEKNVEKKILPSSSPVKNTLSAERKFDTYTVQKGDTFYRIAKVNGISVEELKGLNNLDSDTVLKAGQRLKIPVTIVDTSASLPSLPSSDPRKYSEKKGDSNLTWPVKNPLVTYMNGKVSGVQLSAQKNESVTAIRAGTIMYVGNYRGYGQVVFVQAKTGHIYVYSGLGSIKVRKGDYVVFGDSLGTAGTDSIKGTTQVCLMVFQKSNPIDPAKAPRG</sequence>
<dbReference type="PANTHER" id="PTHR33734:SF22">
    <property type="entry name" value="MEMBRANE-BOUND LYTIC MUREIN TRANSGLYCOSYLASE D"/>
    <property type="match status" value="1"/>
</dbReference>
<accession>F2NW82</accession>
<dbReference type="AlphaFoldDB" id="F2NW82"/>
<organism evidence="3 4">
    <name type="scientific">Treponema succinifaciens (strain ATCC 33096 / DSM 2489 / 6091)</name>
    <dbReference type="NCBI Taxonomy" id="869209"/>
    <lineage>
        <taxon>Bacteria</taxon>
        <taxon>Pseudomonadati</taxon>
        <taxon>Spirochaetota</taxon>
        <taxon>Spirochaetia</taxon>
        <taxon>Spirochaetales</taxon>
        <taxon>Treponemataceae</taxon>
        <taxon>Treponema</taxon>
    </lineage>
</organism>